<dbReference type="Gene3D" id="2.60.40.60">
    <property type="entry name" value="Cadherins"/>
    <property type="match status" value="2"/>
</dbReference>
<name>A0A183J3Y7_9BILA</name>
<gene>
    <name evidence="10" type="ORF">SBAD_LOCUS10585</name>
</gene>
<evidence type="ECO:0000256" key="8">
    <source>
        <dbReference type="SAM" id="Phobius"/>
    </source>
</evidence>
<comment type="subcellular location">
    <subcellularLocation>
        <location evidence="1">Membrane</location>
    </subcellularLocation>
</comment>
<evidence type="ECO:0000313" key="11">
    <source>
        <dbReference type="Proteomes" id="UP000270296"/>
    </source>
</evidence>
<dbReference type="InterPro" id="IPR015919">
    <property type="entry name" value="Cadherin-like_sf"/>
</dbReference>
<dbReference type="EMBL" id="UZAM01014287">
    <property type="protein sequence ID" value="VDP32991.1"/>
    <property type="molecule type" value="Genomic_DNA"/>
</dbReference>
<dbReference type="GO" id="GO:0005509">
    <property type="term" value="F:calcium ion binding"/>
    <property type="evidence" value="ECO:0007669"/>
    <property type="project" value="UniProtKB-UniRule"/>
</dbReference>
<evidence type="ECO:0000313" key="12">
    <source>
        <dbReference type="WBParaSite" id="SBAD_0001095501-mRNA-1"/>
    </source>
</evidence>
<accession>A0A183J3Y7</accession>
<proteinExistence type="predicted"/>
<dbReference type="SUPFAM" id="SSF49313">
    <property type="entry name" value="Cadherin-like"/>
    <property type="match status" value="2"/>
</dbReference>
<keyword evidence="11" id="KW-1185">Reference proteome</keyword>
<dbReference type="GO" id="GO:0007156">
    <property type="term" value="P:homophilic cell adhesion via plasma membrane adhesion molecules"/>
    <property type="evidence" value="ECO:0007669"/>
    <property type="project" value="InterPro"/>
</dbReference>
<dbReference type="OrthoDB" id="6252479at2759"/>
<dbReference type="PROSITE" id="PS00232">
    <property type="entry name" value="CADHERIN_1"/>
    <property type="match status" value="1"/>
</dbReference>
<evidence type="ECO:0000313" key="10">
    <source>
        <dbReference type="EMBL" id="VDP32991.1"/>
    </source>
</evidence>
<evidence type="ECO:0000256" key="1">
    <source>
        <dbReference type="ARBA" id="ARBA00004370"/>
    </source>
</evidence>
<protein>
    <submittedName>
        <fullName evidence="12">CA domain-containing protein</fullName>
    </submittedName>
</protein>
<dbReference type="InterPro" id="IPR020894">
    <property type="entry name" value="Cadherin_CS"/>
</dbReference>
<dbReference type="PANTHER" id="PTHR24026:SF133">
    <property type="entry name" value="CADHERIN-RELATED FAMILY MEMBER 2"/>
    <property type="match status" value="1"/>
</dbReference>
<evidence type="ECO:0000256" key="5">
    <source>
        <dbReference type="ARBA" id="ARBA00022989"/>
    </source>
</evidence>
<feature type="domain" description="Cadherin" evidence="9">
    <location>
        <begin position="16"/>
        <end position="133"/>
    </location>
</feature>
<evidence type="ECO:0000256" key="2">
    <source>
        <dbReference type="ARBA" id="ARBA00022692"/>
    </source>
</evidence>
<evidence type="ECO:0000256" key="3">
    <source>
        <dbReference type="ARBA" id="ARBA00022737"/>
    </source>
</evidence>
<keyword evidence="4 7" id="KW-0106">Calcium</keyword>
<keyword evidence="6 8" id="KW-0472">Membrane</keyword>
<dbReference type="PANTHER" id="PTHR24026">
    <property type="entry name" value="FAT ATYPICAL CADHERIN-RELATED"/>
    <property type="match status" value="1"/>
</dbReference>
<dbReference type="WBParaSite" id="SBAD_0001095501-mRNA-1">
    <property type="protein sequence ID" value="SBAD_0001095501-mRNA-1"/>
    <property type="gene ID" value="SBAD_0001095501"/>
</dbReference>
<dbReference type="Proteomes" id="UP000270296">
    <property type="component" value="Unassembled WGS sequence"/>
</dbReference>
<dbReference type="InterPro" id="IPR002126">
    <property type="entry name" value="Cadherin-like_dom"/>
</dbReference>
<dbReference type="SMART" id="SM00112">
    <property type="entry name" value="CA"/>
    <property type="match status" value="1"/>
</dbReference>
<feature type="transmembrane region" description="Helical" evidence="8">
    <location>
        <begin position="345"/>
        <end position="369"/>
    </location>
</feature>
<feature type="domain" description="Cadherin" evidence="9">
    <location>
        <begin position="155"/>
        <end position="259"/>
    </location>
</feature>
<dbReference type="Pfam" id="PF00028">
    <property type="entry name" value="Cadherin"/>
    <property type="match status" value="1"/>
</dbReference>
<evidence type="ECO:0000259" key="9">
    <source>
        <dbReference type="PROSITE" id="PS50268"/>
    </source>
</evidence>
<keyword evidence="5 8" id="KW-1133">Transmembrane helix</keyword>
<dbReference type="CDD" id="cd11304">
    <property type="entry name" value="Cadherin_repeat"/>
    <property type="match status" value="2"/>
</dbReference>
<reference evidence="12" key="1">
    <citation type="submission" date="2016-06" db="UniProtKB">
        <authorList>
            <consortium name="WormBaseParasite"/>
        </authorList>
    </citation>
    <scope>IDENTIFICATION</scope>
</reference>
<sequence>MNSNDNAPNTTDRLFDNRHYSVDVLENLPPPVSLIDLNCSYEIQQKPVYYVINRGQSDKFNIDENTGVITTLVPLDREEQSIHILVIACLRRKQRRSRDLKANMNLLETVNVRFDEALVIIKVGDVNDNPPSFVESKKDIIFPVELDSGSFPRYVGVVKAIDPDVSSKIKFSIVHKDDDDSKMFLINRHNGEVQLRTSSKDMLKTRTKFKFTVKITDSVNEAMKQVVVFYLATQTGITMTSSRSADVISSYRKTLEKKFHKLTGKEVIIGRADDLVLAQYNGSQVQIYGIDPATMDVVPQAEMARLVASAFETIRKDLTPLKLISIFSPYPEMLDGSPWLSAPEISLIVISSIVISLTCAMLCLFIRWCKRKEAKRISREYMIDTNPYGTEAYEEKHLRGMYWNSNESS</sequence>
<evidence type="ECO:0000256" key="4">
    <source>
        <dbReference type="ARBA" id="ARBA00022837"/>
    </source>
</evidence>
<organism evidence="12">
    <name type="scientific">Soboliphyme baturini</name>
    <dbReference type="NCBI Taxonomy" id="241478"/>
    <lineage>
        <taxon>Eukaryota</taxon>
        <taxon>Metazoa</taxon>
        <taxon>Ecdysozoa</taxon>
        <taxon>Nematoda</taxon>
        <taxon>Enoplea</taxon>
        <taxon>Dorylaimia</taxon>
        <taxon>Dioctophymatida</taxon>
        <taxon>Dioctophymatoidea</taxon>
        <taxon>Soboliphymatidae</taxon>
        <taxon>Soboliphyme</taxon>
    </lineage>
</organism>
<keyword evidence="2 8" id="KW-0812">Transmembrane</keyword>
<dbReference type="PROSITE" id="PS50268">
    <property type="entry name" value="CADHERIN_2"/>
    <property type="match status" value="2"/>
</dbReference>
<evidence type="ECO:0000256" key="7">
    <source>
        <dbReference type="PROSITE-ProRule" id="PRU00043"/>
    </source>
</evidence>
<dbReference type="PRINTS" id="PR00205">
    <property type="entry name" value="CADHERIN"/>
</dbReference>
<dbReference type="AlphaFoldDB" id="A0A183J3Y7"/>
<keyword evidence="3" id="KW-0677">Repeat</keyword>
<evidence type="ECO:0000256" key="6">
    <source>
        <dbReference type="ARBA" id="ARBA00023136"/>
    </source>
</evidence>
<reference evidence="10 11" key="2">
    <citation type="submission" date="2018-11" db="EMBL/GenBank/DDBJ databases">
        <authorList>
            <consortium name="Pathogen Informatics"/>
        </authorList>
    </citation>
    <scope>NUCLEOTIDE SEQUENCE [LARGE SCALE GENOMIC DNA]</scope>
</reference>
<dbReference type="GO" id="GO:0005886">
    <property type="term" value="C:plasma membrane"/>
    <property type="evidence" value="ECO:0007669"/>
    <property type="project" value="InterPro"/>
</dbReference>